<organism evidence="1 2">
    <name type="scientific">Embleya hyalina</name>
    <dbReference type="NCBI Taxonomy" id="516124"/>
    <lineage>
        <taxon>Bacteria</taxon>
        <taxon>Bacillati</taxon>
        <taxon>Actinomycetota</taxon>
        <taxon>Actinomycetes</taxon>
        <taxon>Kitasatosporales</taxon>
        <taxon>Streptomycetaceae</taxon>
        <taxon>Embleya</taxon>
    </lineage>
</organism>
<dbReference type="OrthoDB" id="3699606at2"/>
<accession>A0A401YX59</accession>
<dbReference type="AlphaFoldDB" id="A0A401YX59"/>
<sequence length="465" mass="51812">MSRLYPLWLRALVSNPVTPTEIARRIVSMETLPQGRWLESDDMSRAIATALVAHPDPQIRMRMTENQRLPQDISGRLAEDVDAGVRKKYARNAALADTVLSREAVTRMADDPDPTIRRYAGGLPGPFDDIRVRLAEDPDPAVRAAVVSHETVWIMLRPAVRERLLVDPDPAVERAIRAFVRARTRLPRSLVEFRAEADPSRRERVVTGGTLDRDLAEALTLDPDASIRARVAGNEHLPADLARRLGLDPDATVRLVASMHAELSEEERAAIDYVVPEGRQPIARWVRAASDTPDALRRAATSAHVLLRRSAASLRQLPPDVVELLARDDDTYVRLMLAHHCDDAPHQLLVDMYAHDSHLSWAMIKSRPNFVVPGLAHYADHPNERLRQIALMDPDAGPELVERLSHDSDVRVRQEAAGDARLPLGQLVELLYDEETASFAAANSALPVEYMHQLLDQAGVPPLRL</sequence>
<dbReference type="InterPro" id="IPR016024">
    <property type="entry name" value="ARM-type_fold"/>
</dbReference>
<dbReference type="Proteomes" id="UP000286931">
    <property type="component" value="Unassembled WGS sequence"/>
</dbReference>
<evidence type="ECO:0000313" key="1">
    <source>
        <dbReference type="EMBL" id="GCD99207.1"/>
    </source>
</evidence>
<proteinExistence type="predicted"/>
<evidence type="ECO:0000313" key="2">
    <source>
        <dbReference type="Proteomes" id="UP000286931"/>
    </source>
</evidence>
<gene>
    <name evidence="1" type="ORF">EHYA_06920</name>
</gene>
<reference evidence="1 2" key="1">
    <citation type="submission" date="2018-12" db="EMBL/GenBank/DDBJ databases">
        <title>Draft genome sequence of Embleya hyalina NBRC 13850T.</title>
        <authorList>
            <person name="Komaki H."/>
            <person name="Hosoyama A."/>
            <person name="Kimura A."/>
            <person name="Ichikawa N."/>
            <person name="Tamura T."/>
        </authorList>
    </citation>
    <scope>NUCLEOTIDE SEQUENCE [LARGE SCALE GENOMIC DNA]</scope>
    <source>
        <strain evidence="1 2">NBRC 13850</strain>
    </source>
</reference>
<dbReference type="SUPFAM" id="SSF48371">
    <property type="entry name" value="ARM repeat"/>
    <property type="match status" value="2"/>
</dbReference>
<name>A0A401YX59_9ACTN</name>
<dbReference type="Gene3D" id="1.25.10.10">
    <property type="entry name" value="Leucine-rich Repeat Variant"/>
    <property type="match status" value="2"/>
</dbReference>
<keyword evidence="2" id="KW-1185">Reference proteome</keyword>
<evidence type="ECO:0008006" key="3">
    <source>
        <dbReference type="Google" id="ProtNLM"/>
    </source>
</evidence>
<protein>
    <recommendedName>
        <fullName evidence="3">Leucine rich repeat variant</fullName>
    </recommendedName>
</protein>
<comment type="caution">
    <text evidence="1">The sequence shown here is derived from an EMBL/GenBank/DDBJ whole genome shotgun (WGS) entry which is preliminary data.</text>
</comment>
<dbReference type="InterPro" id="IPR011989">
    <property type="entry name" value="ARM-like"/>
</dbReference>
<dbReference type="RefSeq" id="WP_126641023.1">
    <property type="nucleotide sequence ID" value="NZ_BIFH01000031.1"/>
</dbReference>
<dbReference type="EMBL" id="BIFH01000031">
    <property type="protein sequence ID" value="GCD99207.1"/>
    <property type="molecule type" value="Genomic_DNA"/>
</dbReference>